<dbReference type="PROSITE" id="PS51892">
    <property type="entry name" value="SUBTILASE"/>
    <property type="match status" value="1"/>
</dbReference>
<protein>
    <recommendedName>
        <fullName evidence="5">Peptidase S8/S53 domain-containing protein</fullName>
    </recommendedName>
</protein>
<name>X1BPB3_9ZZZZ</name>
<dbReference type="GO" id="GO:0004252">
    <property type="term" value="F:serine-type endopeptidase activity"/>
    <property type="evidence" value="ECO:0007669"/>
    <property type="project" value="InterPro"/>
</dbReference>
<evidence type="ECO:0000313" key="6">
    <source>
        <dbReference type="EMBL" id="GAG96845.1"/>
    </source>
</evidence>
<evidence type="ECO:0000259" key="5">
    <source>
        <dbReference type="Pfam" id="PF00082"/>
    </source>
</evidence>
<comment type="caution">
    <text evidence="6">The sequence shown here is derived from an EMBL/GenBank/DDBJ whole genome shotgun (WGS) entry which is preliminary data.</text>
</comment>
<organism evidence="6">
    <name type="scientific">marine sediment metagenome</name>
    <dbReference type="NCBI Taxonomy" id="412755"/>
    <lineage>
        <taxon>unclassified sequences</taxon>
        <taxon>metagenomes</taxon>
        <taxon>ecological metagenomes</taxon>
    </lineage>
</organism>
<evidence type="ECO:0000256" key="1">
    <source>
        <dbReference type="ARBA" id="ARBA00011073"/>
    </source>
</evidence>
<dbReference type="AlphaFoldDB" id="X1BPB3"/>
<proteinExistence type="inferred from homology"/>
<keyword evidence="2" id="KW-0645">Protease</keyword>
<dbReference type="EMBL" id="BART01023796">
    <property type="protein sequence ID" value="GAG96845.1"/>
    <property type="molecule type" value="Genomic_DNA"/>
</dbReference>
<comment type="similarity">
    <text evidence="1">Belongs to the peptidase S8 family.</text>
</comment>
<gene>
    <name evidence="6" type="ORF">S01H4_43182</name>
</gene>
<dbReference type="GO" id="GO:0006508">
    <property type="term" value="P:proteolysis"/>
    <property type="evidence" value="ECO:0007669"/>
    <property type="project" value="UniProtKB-KW"/>
</dbReference>
<feature type="domain" description="Peptidase S8/S53" evidence="5">
    <location>
        <begin position="1"/>
        <end position="159"/>
    </location>
</feature>
<dbReference type="InterPro" id="IPR050131">
    <property type="entry name" value="Peptidase_S8_subtilisin-like"/>
</dbReference>
<dbReference type="SUPFAM" id="SSF52743">
    <property type="entry name" value="Subtilisin-like"/>
    <property type="match status" value="1"/>
</dbReference>
<evidence type="ECO:0000256" key="4">
    <source>
        <dbReference type="ARBA" id="ARBA00022825"/>
    </source>
</evidence>
<evidence type="ECO:0000256" key="3">
    <source>
        <dbReference type="ARBA" id="ARBA00022801"/>
    </source>
</evidence>
<reference evidence="6" key="1">
    <citation type="journal article" date="2014" name="Front. Microbiol.">
        <title>High frequency of phylogenetically diverse reductive dehalogenase-homologous genes in deep subseafloor sedimentary metagenomes.</title>
        <authorList>
            <person name="Kawai M."/>
            <person name="Futagami T."/>
            <person name="Toyoda A."/>
            <person name="Takaki Y."/>
            <person name="Nishi S."/>
            <person name="Hori S."/>
            <person name="Arai W."/>
            <person name="Tsubouchi T."/>
            <person name="Morono Y."/>
            <person name="Uchiyama I."/>
            <person name="Ito T."/>
            <person name="Fujiyama A."/>
            <person name="Inagaki F."/>
            <person name="Takami H."/>
        </authorList>
    </citation>
    <scope>NUCLEOTIDE SEQUENCE</scope>
    <source>
        <strain evidence="6">Expedition CK06-06</strain>
    </source>
</reference>
<keyword evidence="4" id="KW-0720">Serine protease</keyword>
<accession>X1BPB3</accession>
<evidence type="ECO:0000256" key="2">
    <source>
        <dbReference type="ARBA" id="ARBA00022670"/>
    </source>
</evidence>
<dbReference type="PANTHER" id="PTHR43806">
    <property type="entry name" value="PEPTIDASE S8"/>
    <property type="match status" value="1"/>
</dbReference>
<dbReference type="InterPro" id="IPR000209">
    <property type="entry name" value="Peptidase_S8/S53_dom"/>
</dbReference>
<dbReference type="PANTHER" id="PTHR43806:SF11">
    <property type="entry name" value="CEREVISIN-RELATED"/>
    <property type="match status" value="1"/>
</dbReference>
<sequence>MCLSIGTIGEDVTAINAVIDQVIKNHIIVVIAAGNNGIEGAKPFNSLGVNKNAIVVGAINDEDMITSYSSIGRNVGENVLKPDIVAPGGSTLPGHRSIVSADGKSNDTTALFGTSISAAIVSAVINILIDAKWGSWTEWNNQNLTKWVKMLKAVLLMTASE</sequence>
<dbReference type="InterPro" id="IPR036852">
    <property type="entry name" value="Peptidase_S8/S53_dom_sf"/>
</dbReference>
<dbReference type="Pfam" id="PF00082">
    <property type="entry name" value="Peptidase_S8"/>
    <property type="match status" value="1"/>
</dbReference>
<keyword evidence="3" id="KW-0378">Hydrolase</keyword>
<dbReference type="Gene3D" id="3.40.50.200">
    <property type="entry name" value="Peptidase S8/S53 domain"/>
    <property type="match status" value="1"/>
</dbReference>
<feature type="non-terminal residue" evidence="6">
    <location>
        <position position="161"/>
    </location>
</feature>